<dbReference type="EMBL" id="JACASI010000034">
    <property type="protein sequence ID" value="MCQ3830477.1"/>
    <property type="molecule type" value="Genomic_DNA"/>
</dbReference>
<dbReference type="PRINTS" id="PR00111">
    <property type="entry name" value="ABHYDROLASE"/>
</dbReference>
<organism evidence="2 3">
    <name type="scientific">Microbulbifer elongatus</name>
    <dbReference type="NCBI Taxonomy" id="86173"/>
    <lineage>
        <taxon>Bacteria</taxon>
        <taxon>Pseudomonadati</taxon>
        <taxon>Pseudomonadota</taxon>
        <taxon>Gammaproteobacteria</taxon>
        <taxon>Cellvibrionales</taxon>
        <taxon>Microbulbiferaceae</taxon>
        <taxon>Microbulbifer</taxon>
    </lineage>
</organism>
<feature type="domain" description="AB hydrolase-1" evidence="1">
    <location>
        <begin position="44"/>
        <end position="202"/>
    </location>
</feature>
<comment type="caution">
    <text evidence="2">The sequence shown here is derived from an EMBL/GenBank/DDBJ whole genome shotgun (WGS) entry which is preliminary data.</text>
</comment>
<dbReference type="InterPro" id="IPR029058">
    <property type="entry name" value="AB_hydrolase_fold"/>
</dbReference>
<evidence type="ECO:0000259" key="1">
    <source>
        <dbReference type="Pfam" id="PF00561"/>
    </source>
</evidence>
<dbReference type="InterPro" id="IPR000073">
    <property type="entry name" value="AB_hydrolase_1"/>
</dbReference>
<evidence type="ECO:0000313" key="3">
    <source>
        <dbReference type="Proteomes" id="UP001205566"/>
    </source>
</evidence>
<protein>
    <submittedName>
        <fullName evidence="2">Alpha/beta hydrolase</fullName>
    </submittedName>
</protein>
<name>A0ABT1P4L4_9GAMM</name>
<dbReference type="Pfam" id="PF00561">
    <property type="entry name" value="Abhydrolase_1"/>
    <property type="match status" value="1"/>
</dbReference>
<dbReference type="SUPFAM" id="SSF53474">
    <property type="entry name" value="alpha/beta-Hydrolases"/>
    <property type="match status" value="1"/>
</dbReference>
<dbReference type="GO" id="GO:0016787">
    <property type="term" value="F:hydrolase activity"/>
    <property type="evidence" value="ECO:0007669"/>
    <property type="project" value="UniProtKB-KW"/>
</dbReference>
<dbReference type="PANTHER" id="PTHR43194:SF2">
    <property type="entry name" value="PEROXISOMAL MEMBRANE PROTEIN LPX1"/>
    <property type="match status" value="1"/>
</dbReference>
<reference evidence="2" key="1">
    <citation type="thesis" date="2020" institute="Technische Universitat Dresden" country="Dresden, Germany">
        <title>The Agarolytic System of Microbulbifer elongatus PORT2, Isolated from Batu Karas, Pangandaran West Java Indonesia.</title>
        <authorList>
            <person name="Anggraeni S.R."/>
        </authorList>
    </citation>
    <scope>NUCLEOTIDE SEQUENCE</scope>
    <source>
        <strain evidence="2">PORT2</strain>
    </source>
</reference>
<gene>
    <name evidence="2" type="ORF">HXX02_13590</name>
</gene>
<accession>A0ABT1P4L4</accession>
<evidence type="ECO:0000313" key="2">
    <source>
        <dbReference type="EMBL" id="MCQ3830477.1"/>
    </source>
</evidence>
<dbReference type="Proteomes" id="UP001205566">
    <property type="component" value="Unassembled WGS sequence"/>
</dbReference>
<keyword evidence="3" id="KW-1185">Reference proteome</keyword>
<sequence length="218" mass="23896">MLDETLWNEFRLYLPQDWSLHTAALGNGSTIRDMASDIAERLPERFVLIGFSLGGYIARQLAADFPERVEALILVASSLRDDTAQQRTTKMQAVQALTPERFRGLSNSTIAHSLHPDNASDKPLISTIKEMSRRLGYQALATQSALDRSQVPASTIQCPTLVIASANDALRSLEEADELAAAIPGAELQRIDGAGHMIPLEQPQALADSIVHWLDQPQ</sequence>
<dbReference type="InterPro" id="IPR050228">
    <property type="entry name" value="Carboxylesterase_BioH"/>
</dbReference>
<dbReference type="PANTHER" id="PTHR43194">
    <property type="entry name" value="HYDROLASE ALPHA/BETA FOLD FAMILY"/>
    <property type="match status" value="1"/>
</dbReference>
<keyword evidence="2" id="KW-0378">Hydrolase</keyword>
<dbReference type="Gene3D" id="3.40.50.1820">
    <property type="entry name" value="alpha/beta hydrolase"/>
    <property type="match status" value="1"/>
</dbReference>
<proteinExistence type="predicted"/>